<name>A0A0E9XII8_ANGAN</name>
<evidence type="ECO:0000313" key="1">
    <source>
        <dbReference type="EMBL" id="JAI02543.1"/>
    </source>
</evidence>
<accession>A0A0E9XII8</accession>
<sequence length="55" mass="6199">MCKIVLDCLLDQLGTLSFHHQKSLCGIYVWSHAVSSSETHGICCQQADPRLLWLL</sequence>
<reference evidence="1" key="2">
    <citation type="journal article" date="2015" name="Fish Shellfish Immunol.">
        <title>Early steps in the European eel (Anguilla anguilla)-Vibrio vulnificus interaction in the gills: Role of the RtxA13 toxin.</title>
        <authorList>
            <person name="Callol A."/>
            <person name="Pajuelo D."/>
            <person name="Ebbesson L."/>
            <person name="Teles M."/>
            <person name="MacKenzie S."/>
            <person name="Amaro C."/>
        </authorList>
    </citation>
    <scope>NUCLEOTIDE SEQUENCE</scope>
</reference>
<organism evidence="1">
    <name type="scientific">Anguilla anguilla</name>
    <name type="common">European freshwater eel</name>
    <name type="synonym">Muraena anguilla</name>
    <dbReference type="NCBI Taxonomy" id="7936"/>
    <lineage>
        <taxon>Eukaryota</taxon>
        <taxon>Metazoa</taxon>
        <taxon>Chordata</taxon>
        <taxon>Craniata</taxon>
        <taxon>Vertebrata</taxon>
        <taxon>Euteleostomi</taxon>
        <taxon>Actinopterygii</taxon>
        <taxon>Neopterygii</taxon>
        <taxon>Teleostei</taxon>
        <taxon>Anguilliformes</taxon>
        <taxon>Anguillidae</taxon>
        <taxon>Anguilla</taxon>
    </lineage>
</organism>
<protein>
    <submittedName>
        <fullName evidence="1">Uncharacterized protein</fullName>
    </submittedName>
</protein>
<dbReference type="EMBL" id="GBXM01006035">
    <property type="protein sequence ID" value="JAI02543.1"/>
    <property type="molecule type" value="Transcribed_RNA"/>
</dbReference>
<dbReference type="AlphaFoldDB" id="A0A0E9XII8"/>
<proteinExistence type="predicted"/>
<reference evidence="1" key="1">
    <citation type="submission" date="2014-11" db="EMBL/GenBank/DDBJ databases">
        <authorList>
            <person name="Amaro Gonzalez C."/>
        </authorList>
    </citation>
    <scope>NUCLEOTIDE SEQUENCE</scope>
</reference>